<reference evidence="1 2" key="1">
    <citation type="submission" date="2020-05" db="EMBL/GenBank/DDBJ databases">
        <title>Bremerella alba sp. nov., a novel planctomycete isolated from the surface of the macroalga Fucus spiralis.</title>
        <authorList>
            <person name="Godinho O."/>
            <person name="Botelho R."/>
            <person name="Albuquerque L."/>
            <person name="Wiegand S."/>
            <person name="Da Costa M.S."/>
            <person name="Lobo-Da-Cunha A."/>
            <person name="Jogler C."/>
            <person name="Lage O.M."/>
        </authorList>
    </citation>
    <scope>NUCLEOTIDE SEQUENCE [LARGE SCALE GENOMIC DNA]</scope>
    <source>
        <strain evidence="1 2">FF15</strain>
    </source>
</reference>
<dbReference type="AlphaFoldDB" id="A0A7V9A8N6"/>
<keyword evidence="2" id="KW-1185">Reference proteome</keyword>
<organism evidence="1 2">
    <name type="scientific">Bremerella alba</name>
    <dbReference type="NCBI Taxonomy" id="980252"/>
    <lineage>
        <taxon>Bacteria</taxon>
        <taxon>Pseudomonadati</taxon>
        <taxon>Planctomycetota</taxon>
        <taxon>Planctomycetia</taxon>
        <taxon>Pirellulales</taxon>
        <taxon>Pirellulaceae</taxon>
        <taxon>Bremerella</taxon>
    </lineage>
</organism>
<comment type="caution">
    <text evidence="1">The sequence shown here is derived from an EMBL/GenBank/DDBJ whole genome shotgun (WGS) entry which is preliminary data.</text>
</comment>
<gene>
    <name evidence="1" type="ORF">HOV93_38670</name>
</gene>
<evidence type="ECO:0000313" key="1">
    <source>
        <dbReference type="EMBL" id="MBA2116675.1"/>
    </source>
</evidence>
<dbReference type="Proteomes" id="UP000551616">
    <property type="component" value="Unassembled WGS sequence"/>
</dbReference>
<proteinExistence type="predicted"/>
<dbReference type="EMBL" id="JABRWO010000011">
    <property type="protein sequence ID" value="MBA2116675.1"/>
    <property type="molecule type" value="Genomic_DNA"/>
</dbReference>
<sequence>MSSNEKKSSFELNFPHLCELYQDLGNDAFDGWFNILPHKIFATKLSLSYFEQLEHTLGSLSDVAWLSLKSKLGKQSNSSRRELLSLLNEAAGYKRFLEILDEKHIGFDQIVPPPQPPTKRRTEKEPEWFAIRGGNVVAAMEVKTVFNSDYEDEFVDSNTKKIEAGELPNVRRLMPILSHGFYNKISDHVRKAKSQLAAVQGELELLVIFLVLNIDYEAAHVSDIRNKVEHFLQDQQSGNLTIVAEMRSPFLN</sequence>
<accession>A0A7V9A8N6</accession>
<dbReference type="RefSeq" id="WP_207398077.1">
    <property type="nucleotide sequence ID" value="NZ_JABRWO010000011.1"/>
</dbReference>
<evidence type="ECO:0000313" key="2">
    <source>
        <dbReference type="Proteomes" id="UP000551616"/>
    </source>
</evidence>
<name>A0A7V9A8N6_9BACT</name>
<protein>
    <submittedName>
        <fullName evidence="1">Uncharacterized protein</fullName>
    </submittedName>
</protein>